<organism evidence="3 4">
    <name type="scientific">Edaphobacter dinghuensis</name>
    <dbReference type="NCBI Taxonomy" id="1560005"/>
    <lineage>
        <taxon>Bacteria</taxon>
        <taxon>Pseudomonadati</taxon>
        <taxon>Acidobacteriota</taxon>
        <taxon>Terriglobia</taxon>
        <taxon>Terriglobales</taxon>
        <taxon>Acidobacteriaceae</taxon>
        <taxon>Edaphobacter</taxon>
    </lineage>
</organism>
<proteinExistence type="predicted"/>
<sequence>MHRKSGLASEDIILKREMDGLITQMHSAGIPYAEAIRQFKKRYILEVLAHHKGNQCKAAEELGMHRNTLSRTLAELDLDTAAIRNGMRRPPSSERLRVQSIASAR</sequence>
<evidence type="ECO:0000256" key="1">
    <source>
        <dbReference type="SAM" id="MobiDB-lite"/>
    </source>
</evidence>
<keyword evidence="4" id="KW-1185">Reference proteome</keyword>
<dbReference type="InterPro" id="IPR009057">
    <property type="entry name" value="Homeodomain-like_sf"/>
</dbReference>
<dbReference type="SUPFAM" id="SSF46689">
    <property type="entry name" value="Homeodomain-like"/>
    <property type="match status" value="1"/>
</dbReference>
<dbReference type="GO" id="GO:0043565">
    <property type="term" value="F:sequence-specific DNA binding"/>
    <property type="evidence" value="ECO:0007669"/>
    <property type="project" value="InterPro"/>
</dbReference>
<gene>
    <name evidence="3" type="ORF">GCM10011585_18410</name>
</gene>
<evidence type="ECO:0000313" key="3">
    <source>
        <dbReference type="EMBL" id="GGG75857.1"/>
    </source>
</evidence>
<feature type="domain" description="DNA binding HTH" evidence="2">
    <location>
        <begin position="36"/>
        <end position="75"/>
    </location>
</feature>
<name>A0A917HDH9_9BACT</name>
<dbReference type="PRINTS" id="PR01590">
    <property type="entry name" value="HTHFIS"/>
</dbReference>
<dbReference type="Gene3D" id="1.10.10.60">
    <property type="entry name" value="Homeodomain-like"/>
    <property type="match status" value="1"/>
</dbReference>
<protein>
    <recommendedName>
        <fullName evidence="2">DNA binding HTH domain-containing protein</fullName>
    </recommendedName>
</protein>
<evidence type="ECO:0000313" key="4">
    <source>
        <dbReference type="Proteomes" id="UP000647241"/>
    </source>
</evidence>
<dbReference type="EMBL" id="BMGT01000002">
    <property type="protein sequence ID" value="GGG75857.1"/>
    <property type="molecule type" value="Genomic_DNA"/>
</dbReference>
<dbReference type="Pfam" id="PF02954">
    <property type="entry name" value="HTH_8"/>
    <property type="match status" value="1"/>
</dbReference>
<dbReference type="InterPro" id="IPR002197">
    <property type="entry name" value="HTH_Fis"/>
</dbReference>
<dbReference type="AlphaFoldDB" id="A0A917HDH9"/>
<feature type="region of interest" description="Disordered" evidence="1">
    <location>
        <begin position="85"/>
        <end position="105"/>
    </location>
</feature>
<dbReference type="Proteomes" id="UP000647241">
    <property type="component" value="Unassembled WGS sequence"/>
</dbReference>
<accession>A0A917HDH9</accession>
<reference evidence="3" key="1">
    <citation type="journal article" date="2014" name="Int. J. Syst. Evol. Microbiol.">
        <title>Complete genome sequence of Corynebacterium casei LMG S-19264T (=DSM 44701T), isolated from a smear-ripened cheese.</title>
        <authorList>
            <consortium name="US DOE Joint Genome Institute (JGI-PGF)"/>
            <person name="Walter F."/>
            <person name="Albersmeier A."/>
            <person name="Kalinowski J."/>
            <person name="Ruckert C."/>
        </authorList>
    </citation>
    <scope>NUCLEOTIDE SEQUENCE</scope>
    <source>
        <strain evidence="3">CGMCC 1.12997</strain>
    </source>
</reference>
<reference evidence="3" key="2">
    <citation type="submission" date="2020-09" db="EMBL/GenBank/DDBJ databases">
        <authorList>
            <person name="Sun Q."/>
            <person name="Zhou Y."/>
        </authorList>
    </citation>
    <scope>NUCLEOTIDE SEQUENCE</scope>
    <source>
        <strain evidence="3">CGMCC 1.12997</strain>
    </source>
</reference>
<evidence type="ECO:0000259" key="2">
    <source>
        <dbReference type="Pfam" id="PF02954"/>
    </source>
</evidence>
<comment type="caution">
    <text evidence="3">The sequence shown here is derived from an EMBL/GenBank/DDBJ whole genome shotgun (WGS) entry which is preliminary data.</text>
</comment>